<sequence length="187" mass="20996">MTTATTTKTASAPESARVTKLRHAHFLAGVVHRHYLRERNHDSQGAVLSYSSKTLGEFQKALILETAAKLGFPVQSRKDLSGMELGAICGALRKQMAERGIAIPRARKSRRRGELADDASATQEEQQLILDLLGRCMTDHNWTQSQAEQFLRRQLHRWNLGWPETHGQARAVMFGLKAILRRNKEAA</sequence>
<reference evidence="1" key="1">
    <citation type="journal article" date="2015" name="Nature">
        <title>Complex archaea that bridge the gap between prokaryotes and eukaryotes.</title>
        <authorList>
            <person name="Spang A."/>
            <person name="Saw J.H."/>
            <person name="Jorgensen S.L."/>
            <person name="Zaremba-Niedzwiedzka K."/>
            <person name="Martijn J."/>
            <person name="Lind A.E."/>
            <person name="van Eijk R."/>
            <person name="Schleper C."/>
            <person name="Guy L."/>
            <person name="Ettema T.J."/>
        </authorList>
    </citation>
    <scope>NUCLEOTIDE SEQUENCE</scope>
</reference>
<evidence type="ECO:0000313" key="1">
    <source>
        <dbReference type="EMBL" id="KKN46383.1"/>
    </source>
</evidence>
<dbReference type="AlphaFoldDB" id="A0A0F9TYA9"/>
<accession>A0A0F9TYA9</accession>
<protein>
    <submittedName>
        <fullName evidence="1">Uncharacterized protein</fullName>
    </submittedName>
</protein>
<gene>
    <name evidence="1" type="ORF">LCGC14_0673590</name>
</gene>
<dbReference type="EMBL" id="LAZR01001334">
    <property type="protein sequence ID" value="KKN46383.1"/>
    <property type="molecule type" value="Genomic_DNA"/>
</dbReference>
<organism evidence="1">
    <name type="scientific">marine sediment metagenome</name>
    <dbReference type="NCBI Taxonomy" id="412755"/>
    <lineage>
        <taxon>unclassified sequences</taxon>
        <taxon>metagenomes</taxon>
        <taxon>ecological metagenomes</taxon>
    </lineage>
</organism>
<name>A0A0F9TYA9_9ZZZZ</name>
<proteinExistence type="predicted"/>
<comment type="caution">
    <text evidence="1">The sequence shown here is derived from an EMBL/GenBank/DDBJ whole genome shotgun (WGS) entry which is preliminary data.</text>
</comment>